<protein>
    <submittedName>
        <fullName evidence="8">Prolipoprotein diacylglyceryl transferase</fullName>
    </submittedName>
</protein>
<dbReference type="GO" id="GO:0042158">
    <property type="term" value="P:lipoprotein biosynthetic process"/>
    <property type="evidence" value="ECO:0007669"/>
    <property type="project" value="InterPro"/>
</dbReference>
<dbReference type="PATRIC" id="fig|1292033.3.peg.626"/>
<dbReference type="KEGG" id="mput:MPUT9231_6400"/>
<reference evidence="8 9" key="1">
    <citation type="journal article" date="2013" name="Genome Announc.">
        <title>Complete Genome Sequence of Mycoplasma putrefaciens Strain 9231, One of the Agents of Contagious Agalactia in Goats.</title>
        <authorList>
            <person name="Dupuy V."/>
            <person name="Sirand-Pugnet P."/>
            <person name="Baranowski E."/>
            <person name="Barre A."/>
            <person name="Breton M."/>
            <person name="Couture C."/>
            <person name="Dordet-Frisoni E."/>
            <person name="Gaurivaud P."/>
            <person name="Jacob D."/>
            <person name="Lemaitre C."/>
            <person name="Manso-Silvan L."/>
            <person name="Nikolski M."/>
            <person name="Nouvel L.X."/>
            <person name="Poumarat F."/>
            <person name="Tardy F."/>
            <person name="Thebault P."/>
            <person name="Theil S."/>
            <person name="Citti C."/>
            <person name="Blanchard A."/>
            <person name="Thiaucourt F."/>
        </authorList>
    </citation>
    <scope>NUCLEOTIDE SEQUENCE [LARGE SCALE GENOMIC DNA]</scope>
    <source>
        <strain evidence="8">Mput9231</strain>
    </source>
</reference>
<feature type="transmembrane region" description="Helical" evidence="7">
    <location>
        <begin position="492"/>
        <end position="513"/>
    </location>
</feature>
<keyword evidence="4 7" id="KW-0812">Transmembrane</keyword>
<dbReference type="InterPro" id="IPR001640">
    <property type="entry name" value="Lgt"/>
</dbReference>
<keyword evidence="6 7" id="KW-0472">Membrane</keyword>
<keyword evidence="9" id="KW-1185">Reference proteome</keyword>
<evidence type="ECO:0000256" key="7">
    <source>
        <dbReference type="SAM" id="Phobius"/>
    </source>
</evidence>
<evidence type="ECO:0000256" key="3">
    <source>
        <dbReference type="ARBA" id="ARBA00022679"/>
    </source>
</evidence>
<keyword evidence="5 7" id="KW-1133">Transmembrane helix</keyword>
<dbReference type="eggNOG" id="COG0682">
    <property type="taxonomic scope" value="Bacteria"/>
</dbReference>
<evidence type="ECO:0000313" key="8">
    <source>
        <dbReference type="EMBL" id="AGJ91033.1"/>
    </source>
</evidence>
<dbReference type="AlphaFoldDB" id="M9WAL5"/>
<accession>M9WAL5</accession>
<gene>
    <name evidence="8" type="primary">lgt-1</name>
    <name evidence="8" type="ORF">MPUT9231_6400</name>
</gene>
<dbReference type="RefSeq" id="WP_015587565.1">
    <property type="nucleotide sequence ID" value="NC_021083.1"/>
</dbReference>
<dbReference type="eggNOG" id="COG4903">
    <property type="taxonomic scope" value="Bacteria"/>
</dbReference>
<dbReference type="Proteomes" id="UP000012984">
    <property type="component" value="Chromosome"/>
</dbReference>
<keyword evidence="8" id="KW-0449">Lipoprotein</keyword>
<dbReference type="OrthoDB" id="871140at2"/>
<evidence type="ECO:0000256" key="1">
    <source>
        <dbReference type="ARBA" id="ARBA00007150"/>
    </source>
</evidence>
<comment type="similarity">
    <text evidence="1">Belongs to the Lgt family.</text>
</comment>
<evidence type="ECO:0000256" key="2">
    <source>
        <dbReference type="ARBA" id="ARBA00022475"/>
    </source>
</evidence>
<keyword evidence="2" id="KW-1003">Cell membrane</keyword>
<dbReference type="EMBL" id="CP004357">
    <property type="protein sequence ID" value="AGJ91033.1"/>
    <property type="molecule type" value="Genomic_DNA"/>
</dbReference>
<dbReference type="GO" id="GO:0008961">
    <property type="term" value="F:phosphatidylglycerol-prolipoprotein diacylglyceryl transferase activity"/>
    <property type="evidence" value="ECO:0007669"/>
    <property type="project" value="InterPro"/>
</dbReference>
<dbReference type="PANTHER" id="PTHR30589:SF0">
    <property type="entry name" value="PHOSPHATIDYLGLYCEROL--PROLIPOPROTEIN DIACYLGLYCERYL TRANSFERASE"/>
    <property type="match status" value="1"/>
</dbReference>
<evidence type="ECO:0000256" key="4">
    <source>
        <dbReference type="ARBA" id="ARBA00022692"/>
    </source>
</evidence>
<feature type="transmembrane region" description="Helical" evidence="7">
    <location>
        <begin position="61"/>
        <end position="80"/>
    </location>
</feature>
<feature type="transmembrane region" description="Helical" evidence="7">
    <location>
        <begin position="130"/>
        <end position="149"/>
    </location>
</feature>
<organism evidence="8 9">
    <name type="scientific">Mycoplasma putrefaciens Mput9231</name>
    <dbReference type="NCBI Taxonomy" id="1292033"/>
    <lineage>
        <taxon>Bacteria</taxon>
        <taxon>Bacillati</taxon>
        <taxon>Mycoplasmatota</taxon>
        <taxon>Mollicutes</taxon>
        <taxon>Mycoplasmataceae</taxon>
        <taxon>Mycoplasma</taxon>
    </lineage>
</organism>
<feature type="transmembrane region" description="Helical" evidence="7">
    <location>
        <begin position="451"/>
        <end position="472"/>
    </location>
</feature>
<evidence type="ECO:0000313" key="9">
    <source>
        <dbReference type="Proteomes" id="UP000012984"/>
    </source>
</evidence>
<dbReference type="HOGENOM" id="CLU_628384_0_0_14"/>
<evidence type="ECO:0000256" key="5">
    <source>
        <dbReference type="ARBA" id="ARBA00022989"/>
    </source>
</evidence>
<feature type="transmembrane region" description="Helical" evidence="7">
    <location>
        <begin position="100"/>
        <end position="118"/>
    </location>
</feature>
<evidence type="ECO:0000256" key="6">
    <source>
        <dbReference type="ARBA" id="ARBA00023136"/>
    </source>
</evidence>
<proteinExistence type="inferred from homology"/>
<dbReference type="PANTHER" id="PTHR30589">
    <property type="entry name" value="PROLIPOPROTEIN DIACYLGLYCERYL TRANSFERASE"/>
    <property type="match status" value="1"/>
</dbReference>
<dbReference type="GO" id="GO:0005886">
    <property type="term" value="C:plasma membrane"/>
    <property type="evidence" value="ECO:0007669"/>
    <property type="project" value="InterPro"/>
</dbReference>
<feature type="transmembrane region" description="Helical" evidence="7">
    <location>
        <begin position="27"/>
        <end position="49"/>
    </location>
</feature>
<sequence>MNKTYYQWLLENGDPSKSRNLFGVVPAYPVFMFIGIILVIIACVVHLKLRGIPLKDFQTSIFLIIPMGILGATILGKMFLPFYQRSDTWYKIFFFWDPGMSLFGALLFGSLTGIGWFLKKSKTTQISLWVYADCIIPNILLGQMIGRWGNFYNHEILGQATSWDALWYLPSSIKTNLFYFPDFISFFNPSNSSDLLINHQGWWIVGSETYNLVKDFISQTYNNQTFEQVLNSPIQYHQPLFLFESFFNFWLWILITFIVSNLSRWFSKPKPWDLQPTAFPGWFNKKYKSLKKEEIQEIKTIVPIKYKKVIIETDQNKTVELKLSFYQAWNKAYYWYEPDINDLKIIEDKIIKYQYEKRLNDQQFKKIKLQHQNNLDKIRKNYQTQLLRLNKHSSQYKKILELQKQELLKEKQLFKQKQNSYYSTYTVWNKLFNVNPYATELEKLHNPNNYFVIRCGVTTGCFVAGYLIIRIILETMRRDTELFIQNARVLNFIVLTIILISGITIIIVAQFIAPYKWRKIGWLYEKSY</sequence>
<feature type="transmembrane region" description="Helical" evidence="7">
    <location>
        <begin position="249"/>
        <end position="266"/>
    </location>
</feature>
<keyword evidence="3 8" id="KW-0808">Transferase</keyword>
<dbReference type="Pfam" id="PF01790">
    <property type="entry name" value="LGT"/>
    <property type="match status" value="1"/>
</dbReference>
<name>M9WAL5_9MOLU</name>